<dbReference type="SUPFAM" id="SSF55174">
    <property type="entry name" value="Alpha-L RNA-binding motif"/>
    <property type="match status" value="1"/>
</dbReference>
<dbReference type="InterPro" id="IPR040591">
    <property type="entry name" value="RqcP2_RBD"/>
</dbReference>
<name>A0ABU4W6Z7_9FUSO</name>
<accession>A0ABU4W6Z7</accession>
<comment type="caution">
    <text evidence="3">The sequence shown here is derived from an EMBL/GenBank/DDBJ whole genome shotgun (WGS) entry which is preliminary data.</text>
</comment>
<dbReference type="InterPro" id="IPR002942">
    <property type="entry name" value="S4_RNA-bd"/>
</dbReference>
<evidence type="ECO:0000256" key="1">
    <source>
        <dbReference type="PROSITE-ProRule" id="PRU00182"/>
    </source>
</evidence>
<dbReference type="PROSITE" id="PS50889">
    <property type="entry name" value="S4"/>
    <property type="match status" value="1"/>
</dbReference>
<evidence type="ECO:0000259" key="2">
    <source>
        <dbReference type="SMART" id="SM00363"/>
    </source>
</evidence>
<feature type="domain" description="RNA-binding S4" evidence="2">
    <location>
        <begin position="182"/>
        <end position="247"/>
    </location>
</feature>
<dbReference type="Proteomes" id="UP001279681">
    <property type="component" value="Unassembled WGS sequence"/>
</dbReference>
<sequence length="258" mass="29601">MNKNYFFNLFPKEDEFLIASIWEDICLCLDIDYPVYGNIFLPPQIWMKVRDFCNSININIFCYGLTSESEKKLVIFAPAHFKIEDLNPEITFFKIDGSNKFKNLQHKDFLGSIMSLGLKREALGDILVKNNIAYCISSNDIFNIIKNNLNQINTIPVKIDVTDSEIIPELEFKEFTDTVVSFRLDSIIASISNLSRNISVNLIESGDVLVNYNVEKSKSKVIEIGSIITIRKKGKFIIDKCLGENKKGKFKILIKQYI</sequence>
<dbReference type="PANTHER" id="PTHR13633">
    <property type="entry name" value="MITOCHONDRIAL TRANSCRIPTION RESCUE FACTOR 1"/>
    <property type="match status" value="1"/>
</dbReference>
<gene>
    <name evidence="3" type="ORF">RFV38_02110</name>
</gene>
<dbReference type="EMBL" id="JAVIKH010000002">
    <property type="protein sequence ID" value="MDX8335296.1"/>
    <property type="molecule type" value="Genomic_DNA"/>
</dbReference>
<dbReference type="SMART" id="SM00363">
    <property type="entry name" value="S4"/>
    <property type="match status" value="1"/>
</dbReference>
<evidence type="ECO:0000313" key="3">
    <source>
        <dbReference type="EMBL" id="MDX8335296.1"/>
    </source>
</evidence>
<protein>
    <submittedName>
        <fullName evidence="3">YlmH/Sll1252 family protein</fullName>
    </submittedName>
</protein>
<reference evidence="4" key="1">
    <citation type="submission" date="2023-07" db="EMBL/GenBank/DDBJ databases">
        <authorList>
            <person name="Colorado M.A."/>
            <person name="Villamil L.M."/>
            <person name="Melo J.F."/>
            <person name="Rodriguez J.A."/>
            <person name="Ruiz R.Y."/>
        </authorList>
    </citation>
    <scope>NUCLEOTIDE SEQUENCE [LARGE SCALE GENOMIC DNA]</scope>
    <source>
        <strain evidence="4">C33</strain>
    </source>
</reference>
<dbReference type="InterPro" id="IPR012677">
    <property type="entry name" value="Nucleotide-bd_a/b_plait_sf"/>
</dbReference>
<dbReference type="Gene3D" id="3.30.70.330">
    <property type="match status" value="1"/>
</dbReference>
<keyword evidence="4" id="KW-1185">Reference proteome</keyword>
<dbReference type="PANTHER" id="PTHR13633:SF3">
    <property type="entry name" value="MITOCHONDRIAL TRANSCRIPTION RESCUE FACTOR 1"/>
    <property type="match status" value="1"/>
</dbReference>
<evidence type="ECO:0000313" key="4">
    <source>
        <dbReference type="Proteomes" id="UP001279681"/>
    </source>
</evidence>
<dbReference type="RefSeq" id="WP_320312706.1">
    <property type="nucleotide sequence ID" value="NZ_JAVIKH010000002.1"/>
</dbReference>
<keyword evidence="1" id="KW-0694">RNA-binding</keyword>
<dbReference type="Pfam" id="PF17774">
    <property type="entry name" value="YlmH_RBD"/>
    <property type="match status" value="1"/>
</dbReference>
<organism evidence="3 4">
    <name type="scientific">Candidatus Cetobacterium colombiensis</name>
    <dbReference type="NCBI Taxonomy" id="3073100"/>
    <lineage>
        <taxon>Bacteria</taxon>
        <taxon>Fusobacteriati</taxon>
        <taxon>Fusobacteriota</taxon>
        <taxon>Fusobacteriia</taxon>
        <taxon>Fusobacteriales</taxon>
        <taxon>Fusobacteriaceae</taxon>
        <taxon>Cetobacterium</taxon>
    </lineage>
</organism>
<proteinExistence type="predicted"/>
<dbReference type="CDD" id="cd00165">
    <property type="entry name" value="S4"/>
    <property type="match status" value="1"/>
</dbReference>